<dbReference type="EMBL" id="LRGB01003164">
    <property type="protein sequence ID" value="KZS03882.1"/>
    <property type="molecule type" value="Genomic_DNA"/>
</dbReference>
<keyword evidence="2" id="KW-1185">Reference proteome</keyword>
<sequence length="76" mass="9129">METEKNTIRDKGQAELVPHYRLVLHPAPEYYPYRRWNTIIQPERFMVKPKRIPGVVTAAESIELPRVTFQRWRCGY</sequence>
<accession>A0A164L8E0</accession>
<proteinExistence type="predicted"/>
<dbReference type="Proteomes" id="UP000076858">
    <property type="component" value="Unassembled WGS sequence"/>
</dbReference>
<name>A0A164L8E0_9CRUS</name>
<organism evidence="1 2">
    <name type="scientific">Daphnia magna</name>
    <dbReference type="NCBI Taxonomy" id="35525"/>
    <lineage>
        <taxon>Eukaryota</taxon>
        <taxon>Metazoa</taxon>
        <taxon>Ecdysozoa</taxon>
        <taxon>Arthropoda</taxon>
        <taxon>Crustacea</taxon>
        <taxon>Branchiopoda</taxon>
        <taxon>Diplostraca</taxon>
        <taxon>Cladocera</taxon>
        <taxon>Anomopoda</taxon>
        <taxon>Daphniidae</taxon>
        <taxon>Daphnia</taxon>
    </lineage>
</organism>
<gene>
    <name evidence="1" type="ORF">APZ42_033315</name>
</gene>
<comment type="caution">
    <text evidence="1">The sequence shown here is derived from an EMBL/GenBank/DDBJ whole genome shotgun (WGS) entry which is preliminary data.</text>
</comment>
<protein>
    <submittedName>
        <fullName evidence="1">Uncharacterized protein</fullName>
    </submittedName>
</protein>
<dbReference type="AlphaFoldDB" id="A0A164L8E0"/>
<evidence type="ECO:0000313" key="2">
    <source>
        <dbReference type="Proteomes" id="UP000076858"/>
    </source>
</evidence>
<reference evidence="1 2" key="1">
    <citation type="submission" date="2016-03" db="EMBL/GenBank/DDBJ databases">
        <title>EvidentialGene: Evidence-directed Construction of Genes on Genomes.</title>
        <authorList>
            <person name="Gilbert D.G."/>
            <person name="Choi J.-H."/>
            <person name="Mockaitis K."/>
            <person name="Colbourne J."/>
            <person name="Pfrender M."/>
        </authorList>
    </citation>
    <scope>NUCLEOTIDE SEQUENCE [LARGE SCALE GENOMIC DNA]</scope>
    <source>
        <strain evidence="1 2">Xinb3</strain>
        <tissue evidence="1">Complete organism</tissue>
    </source>
</reference>
<evidence type="ECO:0000313" key="1">
    <source>
        <dbReference type="EMBL" id="KZS03882.1"/>
    </source>
</evidence>